<feature type="signal peptide" evidence="1">
    <location>
        <begin position="1"/>
        <end position="23"/>
    </location>
</feature>
<dbReference type="RefSeq" id="WP_201630021.1">
    <property type="nucleotide sequence ID" value="NZ_CP068046.1"/>
</dbReference>
<reference evidence="2 3" key="1">
    <citation type="submission" date="2021-01" db="EMBL/GenBank/DDBJ databases">
        <title>Genome seq and assembly of Devosia sp. LEGU1.</title>
        <authorList>
            <person name="Chhetri G."/>
        </authorList>
    </citation>
    <scope>NUCLEOTIDE SEQUENCE [LARGE SCALE GENOMIC DNA]</scope>
    <source>
        <strain evidence="2 3">LEGU1</strain>
    </source>
</reference>
<gene>
    <name evidence="2" type="ORF">JI748_09925</name>
</gene>
<name>A0ABX7C818_9HYPH</name>
<evidence type="ECO:0000313" key="3">
    <source>
        <dbReference type="Proteomes" id="UP000595857"/>
    </source>
</evidence>
<keyword evidence="3" id="KW-1185">Reference proteome</keyword>
<dbReference type="PROSITE" id="PS51257">
    <property type="entry name" value="PROKAR_LIPOPROTEIN"/>
    <property type="match status" value="1"/>
</dbReference>
<evidence type="ECO:0000313" key="2">
    <source>
        <dbReference type="EMBL" id="QQR38111.1"/>
    </source>
</evidence>
<evidence type="ECO:0000256" key="1">
    <source>
        <dbReference type="SAM" id="SignalP"/>
    </source>
</evidence>
<proteinExistence type="predicted"/>
<feature type="chain" id="PRO_5047545690" evidence="1">
    <location>
        <begin position="24"/>
        <end position="147"/>
    </location>
</feature>
<keyword evidence="1" id="KW-0732">Signal</keyword>
<accession>A0ABX7C818</accession>
<dbReference type="EMBL" id="CP068046">
    <property type="protein sequence ID" value="QQR38111.1"/>
    <property type="molecule type" value="Genomic_DNA"/>
</dbReference>
<protein>
    <submittedName>
        <fullName evidence="2">Uncharacterized protein</fullName>
    </submittedName>
</protein>
<organism evidence="2 3">
    <name type="scientific">Devosia rhizoryzae</name>
    <dbReference type="NCBI Taxonomy" id="2774137"/>
    <lineage>
        <taxon>Bacteria</taxon>
        <taxon>Pseudomonadati</taxon>
        <taxon>Pseudomonadota</taxon>
        <taxon>Alphaproteobacteria</taxon>
        <taxon>Hyphomicrobiales</taxon>
        <taxon>Devosiaceae</taxon>
        <taxon>Devosia</taxon>
    </lineage>
</organism>
<dbReference type="Proteomes" id="UP000595857">
    <property type="component" value="Chromosome"/>
</dbReference>
<sequence length="147" mass="16000">MNLPTRHMLLGMTLGAACATALAAFGPGYVLETFADEMPAGFDTDKLVKFDDRYYEVDYDPSVSTDPISTVTVKKIEAGRVSHVQISSTATGTYSTDALTSPHVQYPGIEVEPAAKTAFFFSSYSRGKWTAFGSYNGNSFVSIGRWR</sequence>